<evidence type="ECO:0000313" key="3">
    <source>
        <dbReference type="Proteomes" id="UP000823637"/>
    </source>
</evidence>
<evidence type="ECO:0000313" key="2">
    <source>
        <dbReference type="EMBL" id="MBO8447211.1"/>
    </source>
</evidence>
<dbReference type="AlphaFoldDB" id="A0A9D9HD66"/>
<keyword evidence="1" id="KW-0732">Signal</keyword>
<feature type="signal peptide" evidence="1">
    <location>
        <begin position="1"/>
        <end position="20"/>
    </location>
</feature>
<dbReference type="GO" id="GO:0004180">
    <property type="term" value="F:carboxypeptidase activity"/>
    <property type="evidence" value="ECO:0007669"/>
    <property type="project" value="UniProtKB-KW"/>
</dbReference>
<proteinExistence type="predicted"/>
<evidence type="ECO:0000256" key="1">
    <source>
        <dbReference type="SAM" id="SignalP"/>
    </source>
</evidence>
<sequence length="210" mass="23250">MKTFLTILAGCACFVTQVAASVVTGRVFDENGEPVSYASVYCAGNPQNGVITDADGIFSMENLSADDMLVVSFIGYETCNIPGGSLPDGGDTLDVVLKEQPILLEETLVTKTKPAKKMTRRQKKSLLEDVRAQMERDFPDEYVRYGIVSDYAIHNGGQIVAFEELLGDLVEMPIMKKSGKKDSIQLRGKYCKRYRDSRAEENLEEIELNT</sequence>
<reference evidence="2" key="2">
    <citation type="journal article" date="2021" name="PeerJ">
        <title>Extensive microbial diversity within the chicken gut microbiome revealed by metagenomics and culture.</title>
        <authorList>
            <person name="Gilroy R."/>
            <person name="Ravi A."/>
            <person name="Getino M."/>
            <person name="Pursley I."/>
            <person name="Horton D.L."/>
            <person name="Alikhan N.F."/>
            <person name="Baker D."/>
            <person name="Gharbi K."/>
            <person name="Hall N."/>
            <person name="Watson M."/>
            <person name="Adriaenssens E.M."/>
            <person name="Foster-Nyarko E."/>
            <person name="Jarju S."/>
            <person name="Secka A."/>
            <person name="Antonio M."/>
            <person name="Oren A."/>
            <person name="Chaudhuri R.R."/>
            <person name="La Ragione R."/>
            <person name="Hildebrand F."/>
            <person name="Pallen M.J."/>
        </authorList>
    </citation>
    <scope>NUCLEOTIDE SEQUENCE</scope>
    <source>
        <strain evidence="2">D3-1215</strain>
    </source>
</reference>
<dbReference type="EMBL" id="JADIMR010000086">
    <property type="protein sequence ID" value="MBO8447211.1"/>
    <property type="molecule type" value="Genomic_DNA"/>
</dbReference>
<gene>
    <name evidence="2" type="ORF">IAC32_05660</name>
</gene>
<dbReference type="SUPFAM" id="SSF49464">
    <property type="entry name" value="Carboxypeptidase regulatory domain-like"/>
    <property type="match status" value="1"/>
</dbReference>
<organism evidence="2 3">
    <name type="scientific">Candidatus Enterocola intestinipullorum</name>
    <dbReference type="NCBI Taxonomy" id="2840783"/>
    <lineage>
        <taxon>Bacteria</taxon>
        <taxon>Pseudomonadati</taxon>
        <taxon>Bacteroidota</taxon>
        <taxon>Bacteroidia</taxon>
        <taxon>Bacteroidales</taxon>
        <taxon>Candidatus Enterocola</taxon>
    </lineage>
</organism>
<feature type="chain" id="PRO_5038976501" evidence="1">
    <location>
        <begin position="21"/>
        <end position="210"/>
    </location>
</feature>
<reference evidence="2" key="1">
    <citation type="submission" date="2020-10" db="EMBL/GenBank/DDBJ databases">
        <authorList>
            <person name="Gilroy R."/>
        </authorList>
    </citation>
    <scope>NUCLEOTIDE SEQUENCE</scope>
    <source>
        <strain evidence="2">D3-1215</strain>
    </source>
</reference>
<dbReference type="Pfam" id="PF13715">
    <property type="entry name" value="CarbopepD_reg_2"/>
    <property type="match status" value="1"/>
</dbReference>
<comment type="caution">
    <text evidence="2">The sequence shown here is derived from an EMBL/GenBank/DDBJ whole genome shotgun (WGS) entry which is preliminary data.</text>
</comment>
<dbReference type="InterPro" id="IPR008969">
    <property type="entry name" value="CarboxyPept-like_regulatory"/>
</dbReference>
<accession>A0A9D9HD66</accession>
<keyword evidence="2" id="KW-0121">Carboxypeptidase</keyword>
<feature type="non-terminal residue" evidence="2">
    <location>
        <position position="210"/>
    </location>
</feature>
<dbReference type="Gene3D" id="2.60.40.1120">
    <property type="entry name" value="Carboxypeptidase-like, regulatory domain"/>
    <property type="match status" value="1"/>
</dbReference>
<dbReference type="Proteomes" id="UP000823637">
    <property type="component" value="Unassembled WGS sequence"/>
</dbReference>
<keyword evidence="2" id="KW-0645">Protease</keyword>
<name>A0A9D9HD66_9BACT</name>
<protein>
    <submittedName>
        <fullName evidence="2">Carboxypeptidase-like regulatory domain-containing protein</fullName>
    </submittedName>
</protein>
<keyword evidence="2" id="KW-0378">Hydrolase</keyword>